<evidence type="ECO:0000313" key="9">
    <source>
        <dbReference type="Proteomes" id="UP000503447"/>
    </source>
</evidence>
<comment type="subcellular location">
    <subcellularLocation>
        <location evidence="1">Membrane</location>
        <topology evidence="1">Multi-pass membrane protein</topology>
    </subcellularLocation>
</comment>
<feature type="transmembrane region" description="Helical" evidence="6">
    <location>
        <begin position="12"/>
        <end position="33"/>
    </location>
</feature>
<evidence type="ECO:0000259" key="7">
    <source>
        <dbReference type="Pfam" id="PF00892"/>
    </source>
</evidence>
<dbReference type="AlphaFoldDB" id="A0A6M5YJP5"/>
<feature type="domain" description="EamA" evidence="7">
    <location>
        <begin position="152"/>
        <end position="288"/>
    </location>
</feature>
<sequence>MGSEPPSRIKLLLAFAAIYVLWGSTYLAIRLAIDTLPPFLMAGTRFLIAGSALYALSHRQAGPRPTGRHWRNATVAAVPLFVIGNGGVTWAEQAIPSGAAALVIATLPAWLLLLDWVYGGRTGPRWIEVLGIGSGLAGVAALSAPGGIDPVGAGVLLLAAVAWAIGSLFNRYAHLPASPVLTSGMQMLAGGVIMVAVGLALGEGGRLDPGGVSGRSIAAVMYLVAVAVVALPAYTWLLSVTSPALVGTYAFVNPVVAVLLGWAALGEAVTGRTALAAALVVSGVMLLVWPRRRTARRAEAPRAPETECVVVIGSAGGEGGGTGRD</sequence>
<reference evidence="9" key="1">
    <citation type="submission" date="2020-05" db="EMBL/GenBank/DDBJ databases">
        <title>Frigoriglobus tundricola gen. nov., sp. nov., a psychrotolerant cellulolytic planctomycete of the family Gemmataceae with two divergent copies of 16S rRNA gene.</title>
        <authorList>
            <person name="Kulichevskaya I.S."/>
            <person name="Ivanova A.A."/>
            <person name="Naumoff D.G."/>
            <person name="Beletsky A.V."/>
            <person name="Rijpstra W.I.C."/>
            <person name="Sinninghe Damste J.S."/>
            <person name="Mardanov A.V."/>
            <person name="Ravin N.V."/>
            <person name="Dedysh S.N."/>
        </authorList>
    </citation>
    <scope>NUCLEOTIDE SEQUENCE [LARGE SCALE GENOMIC DNA]</scope>
    <source>
        <strain evidence="9">PL17</strain>
    </source>
</reference>
<name>A0A6M5YJP5_9BACT</name>
<evidence type="ECO:0000256" key="5">
    <source>
        <dbReference type="ARBA" id="ARBA00023136"/>
    </source>
</evidence>
<feature type="transmembrane region" description="Helical" evidence="6">
    <location>
        <begin position="94"/>
        <end position="114"/>
    </location>
</feature>
<keyword evidence="5 6" id="KW-0472">Membrane</keyword>
<dbReference type="PANTHER" id="PTHR32322:SF2">
    <property type="entry name" value="EAMA DOMAIN-CONTAINING PROTEIN"/>
    <property type="match status" value="1"/>
</dbReference>
<dbReference type="SUPFAM" id="SSF103481">
    <property type="entry name" value="Multidrug resistance efflux transporter EmrE"/>
    <property type="match status" value="2"/>
</dbReference>
<feature type="transmembrane region" description="Helical" evidence="6">
    <location>
        <begin position="216"/>
        <end position="237"/>
    </location>
</feature>
<gene>
    <name evidence="8" type="ORF">FTUN_0707</name>
</gene>
<feature type="domain" description="EamA" evidence="7">
    <location>
        <begin position="13"/>
        <end position="143"/>
    </location>
</feature>
<keyword evidence="9" id="KW-1185">Reference proteome</keyword>
<organism evidence="8 9">
    <name type="scientific">Frigoriglobus tundricola</name>
    <dbReference type="NCBI Taxonomy" id="2774151"/>
    <lineage>
        <taxon>Bacteria</taxon>
        <taxon>Pseudomonadati</taxon>
        <taxon>Planctomycetota</taxon>
        <taxon>Planctomycetia</taxon>
        <taxon>Gemmatales</taxon>
        <taxon>Gemmataceae</taxon>
        <taxon>Frigoriglobus</taxon>
    </lineage>
</organism>
<dbReference type="Proteomes" id="UP000503447">
    <property type="component" value="Chromosome"/>
</dbReference>
<evidence type="ECO:0000256" key="3">
    <source>
        <dbReference type="ARBA" id="ARBA00022692"/>
    </source>
</evidence>
<feature type="transmembrane region" description="Helical" evidence="6">
    <location>
        <begin position="39"/>
        <end position="57"/>
    </location>
</feature>
<evidence type="ECO:0000256" key="6">
    <source>
        <dbReference type="SAM" id="Phobius"/>
    </source>
</evidence>
<proteinExistence type="inferred from homology"/>
<dbReference type="KEGG" id="ftj:FTUN_0707"/>
<feature type="transmembrane region" description="Helical" evidence="6">
    <location>
        <begin position="126"/>
        <end position="145"/>
    </location>
</feature>
<evidence type="ECO:0000256" key="2">
    <source>
        <dbReference type="ARBA" id="ARBA00007362"/>
    </source>
</evidence>
<keyword evidence="3 6" id="KW-0812">Transmembrane</keyword>
<dbReference type="InterPro" id="IPR050638">
    <property type="entry name" value="AA-Vitamin_Transporters"/>
</dbReference>
<dbReference type="GO" id="GO:0016020">
    <property type="term" value="C:membrane"/>
    <property type="evidence" value="ECO:0007669"/>
    <property type="project" value="UniProtKB-SubCell"/>
</dbReference>
<evidence type="ECO:0000313" key="8">
    <source>
        <dbReference type="EMBL" id="QJW93202.1"/>
    </source>
</evidence>
<evidence type="ECO:0000256" key="1">
    <source>
        <dbReference type="ARBA" id="ARBA00004141"/>
    </source>
</evidence>
<feature type="transmembrane region" description="Helical" evidence="6">
    <location>
        <begin position="69"/>
        <end position="88"/>
    </location>
</feature>
<protein>
    <submittedName>
        <fullName evidence="8">Permease of the drug/metabolite transporter (DMT) superfamily</fullName>
    </submittedName>
</protein>
<dbReference type="InterPro" id="IPR037185">
    <property type="entry name" value="EmrE-like"/>
</dbReference>
<feature type="transmembrane region" description="Helical" evidence="6">
    <location>
        <begin position="181"/>
        <end position="201"/>
    </location>
</feature>
<dbReference type="Pfam" id="PF00892">
    <property type="entry name" value="EamA"/>
    <property type="match status" value="2"/>
</dbReference>
<comment type="similarity">
    <text evidence="2">Belongs to the EamA transporter family.</text>
</comment>
<feature type="transmembrane region" description="Helical" evidence="6">
    <location>
        <begin position="244"/>
        <end position="265"/>
    </location>
</feature>
<dbReference type="InterPro" id="IPR000620">
    <property type="entry name" value="EamA_dom"/>
</dbReference>
<evidence type="ECO:0000256" key="4">
    <source>
        <dbReference type="ARBA" id="ARBA00022989"/>
    </source>
</evidence>
<dbReference type="RefSeq" id="WP_171469448.1">
    <property type="nucleotide sequence ID" value="NZ_CP053452.2"/>
</dbReference>
<keyword evidence="4 6" id="KW-1133">Transmembrane helix</keyword>
<feature type="transmembrane region" description="Helical" evidence="6">
    <location>
        <begin position="151"/>
        <end position="169"/>
    </location>
</feature>
<dbReference type="PANTHER" id="PTHR32322">
    <property type="entry name" value="INNER MEMBRANE TRANSPORTER"/>
    <property type="match status" value="1"/>
</dbReference>
<accession>A0A6M5YJP5</accession>
<dbReference type="EMBL" id="CP053452">
    <property type="protein sequence ID" value="QJW93202.1"/>
    <property type="molecule type" value="Genomic_DNA"/>
</dbReference>
<feature type="transmembrane region" description="Helical" evidence="6">
    <location>
        <begin position="271"/>
        <end position="289"/>
    </location>
</feature>